<dbReference type="SUPFAM" id="SSF56024">
    <property type="entry name" value="Phospholipase D/nuclease"/>
    <property type="match status" value="1"/>
</dbReference>
<gene>
    <name evidence="1" type="ORF">INT80_11985</name>
</gene>
<accession>A0A930US21</accession>
<dbReference type="Gene3D" id="3.30.870.10">
    <property type="entry name" value="Endonuclease Chain A"/>
    <property type="match status" value="1"/>
</dbReference>
<evidence type="ECO:0000313" key="1">
    <source>
        <dbReference type="EMBL" id="MBF4102932.1"/>
    </source>
</evidence>
<protein>
    <recommendedName>
        <fullName evidence="2">Phospholipase D-like domain-containing protein</fullName>
    </recommendedName>
</protein>
<comment type="caution">
    <text evidence="1">The sequence shown here is derived from an EMBL/GenBank/DDBJ whole genome shotgun (WGS) entry which is preliminary data.</text>
</comment>
<dbReference type="EMBL" id="JADION010000039">
    <property type="protein sequence ID" value="MBF4102932.1"/>
    <property type="molecule type" value="Genomic_DNA"/>
</dbReference>
<organism evidence="1">
    <name type="scientific">Gallibacterium anatis</name>
    <dbReference type="NCBI Taxonomy" id="750"/>
    <lineage>
        <taxon>Bacteria</taxon>
        <taxon>Pseudomonadati</taxon>
        <taxon>Pseudomonadota</taxon>
        <taxon>Gammaproteobacteria</taxon>
        <taxon>Pasteurellales</taxon>
        <taxon>Pasteurellaceae</taxon>
        <taxon>Gallibacterium</taxon>
    </lineage>
</organism>
<proteinExistence type="predicted"/>
<dbReference type="AlphaFoldDB" id="A0A930US21"/>
<evidence type="ECO:0008006" key="2">
    <source>
        <dbReference type="Google" id="ProtNLM"/>
    </source>
</evidence>
<name>A0A930US21_9PAST</name>
<sequence length="122" mass="13922">MVITGSYNWTNRARSNDENITVITESPAVVEDFLEVFAKLTSANVSTEALQISSDTVRRRLEMIKNFILLDEIEDISSQVKRLKPAAEAYQLGNILHLLEQGKYQLAIEEINDFLKNSPHLW</sequence>
<reference evidence="1" key="1">
    <citation type="submission" date="2020-11" db="EMBL/GenBank/DDBJ databases">
        <title>Gallibacterium anatis 1637, full genome, WGS.</title>
        <authorList>
            <person name="Laishevtcev A.I."/>
            <person name="Yakimova E.A."/>
            <person name="Petkovich D."/>
            <person name="Stepanova T.V."/>
            <person name="Kalendr R.S."/>
            <person name="Rubalsky E.O."/>
            <person name="Zulkarneev E.R."/>
            <person name="Aleshkin A.V."/>
        </authorList>
    </citation>
    <scope>NUCLEOTIDE SEQUENCE</scope>
    <source>
        <strain evidence="1">1637</strain>
    </source>
</reference>